<dbReference type="EC" id="1.8.4.11" evidence="4"/>
<keyword evidence="7" id="KW-1185">Reference proteome</keyword>
<evidence type="ECO:0000313" key="6">
    <source>
        <dbReference type="EMBL" id="AZK43579.1"/>
    </source>
</evidence>
<dbReference type="HAMAP" id="MF_01401">
    <property type="entry name" value="MsrA"/>
    <property type="match status" value="1"/>
</dbReference>
<dbReference type="Proteomes" id="UP000278804">
    <property type="component" value="Chromosome"/>
</dbReference>
<sequence length="177" mass="20425">MRNPYTRELRTIFVAGGCFWGVQEYYKRLKGIENTAVGYANSNQEDISYRDVCSGNTGAVEAVMIQYNHAVISLDAIVDHLFRIIDPTSLNKQGNDIGTQYRTGIYFEHESDHEHLESLLIAYQERYSKPLAVEVLPLLNFTRSEEEHQDYLEMNPGGYCHIDFSRAKKTELKEQQH</sequence>
<comment type="catalytic activity">
    <reaction evidence="2 4">
        <text>L-methionyl-[protein] + [thioredoxin]-disulfide + H2O = L-methionyl-(S)-S-oxide-[protein] + [thioredoxin]-dithiol</text>
        <dbReference type="Rhea" id="RHEA:14217"/>
        <dbReference type="Rhea" id="RHEA-COMP:10698"/>
        <dbReference type="Rhea" id="RHEA-COMP:10700"/>
        <dbReference type="Rhea" id="RHEA-COMP:12313"/>
        <dbReference type="Rhea" id="RHEA-COMP:12315"/>
        <dbReference type="ChEBI" id="CHEBI:15377"/>
        <dbReference type="ChEBI" id="CHEBI:16044"/>
        <dbReference type="ChEBI" id="CHEBI:29950"/>
        <dbReference type="ChEBI" id="CHEBI:44120"/>
        <dbReference type="ChEBI" id="CHEBI:50058"/>
        <dbReference type="EC" id="1.8.4.11"/>
    </reaction>
</comment>
<evidence type="ECO:0000256" key="4">
    <source>
        <dbReference type="HAMAP-Rule" id="MF_01401"/>
    </source>
</evidence>
<dbReference type="Pfam" id="PF01625">
    <property type="entry name" value="PMSR"/>
    <property type="match status" value="1"/>
</dbReference>
<dbReference type="GO" id="GO:0033744">
    <property type="term" value="F:L-methionine:thioredoxin-disulfide S-oxidoreductase activity"/>
    <property type="evidence" value="ECO:0007669"/>
    <property type="project" value="RHEA"/>
</dbReference>
<dbReference type="GO" id="GO:0008113">
    <property type="term" value="F:peptide-methionine (S)-S-oxide reductase activity"/>
    <property type="evidence" value="ECO:0007669"/>
    <property type="project" value="UniProtKB-UniRule"/>
</dbReference>
<evidence type="ECO:0000256" key="3">
    <source>
        <dbReference type="ARBA" id="ARBA00048782"/>
    </source>
</evidence>
<evidence type="ECO:0000313" key="7">
    <source>
        <dbReference type="Proteomes" id="UP000278804"/>
    </source>
</evidence>
<protein>
    <recommendedName>
        <fullName evidence="4">Peptide methionine sulfoxide reductase MsrA</fullName>
        <shortName evidence="4">Protein-methionine-S-oxide reductase</shortName>
        <ecNumber evidence="4">1.8.4.11</ecNumber>
    </recommendedName>
    <alternativeName>
        <fullName evidence="4">Peptide-methionine (S)-S-oxide reductase</fullName>
        <shortName evidence="4">Peptide Met(O) reductase</shortName>
    </alternativeName>
</protein>
<dbReference type="AlphaFoldDB" id="A0A3Q8S6K3"/>
<dbReference type="SUPFAM" id="SSF55068">
    <property type="entry name" value="Peptide methionine sulfoxide reductase"/>
    <property type="match status" value="1"/>
</dbReference>
<organism evidence="6 7">
    <name type="scientific">Erysipelothrix piscisicarius</name>
    <dbReference type="NCBI Taxonomy" id="2485784"/>
    <lineage>
        <taxon>Bacteria</taxon>
        <taxon>Bacillati</taxon>
        <taxon>Bacillota</taxon>
        <taxon>Erysipelotrichia</taxon>
        <taxon>Erysipelotrichales</taxon>
        <taxon>Erysipelotrichaceae</taxon>
        <taxon>Erysipelothrix</taxon>
    </lineage>
</organism>
<dbReference type="EMBL" id="CP034234">
    <property type="protein sequence ID" value="AZK43579.1"/>
    <property type="molecule type" value="Genomic_DNA"/>
</dbReference>
<dbReference type="InterPro" id="IPR050162">
    <property type="entry name" value="MsrA_MetSO_reductase"/>
</dbReference>
<accession>A0A3Q8S6K3</accession>
<comment type="catalytic activity">
    <reaction evidence="3 4">
        <text>[thioredoxin]-disulfide + L-methionine + H2O = L-methionine (S)-S-oxide + [thioredoxin]-dithiol</text>
        <dbReference type="Rhea" id="RHEA:19993"/>
        <dbReference type="Rhea" id="RHEA-COMP:10698"/>
        <dbReference type="Rhea" id="RHEA-COMP:10700"/>
        <dbReference type="ChEBI" id="CHEBI:15377"/>
        <dbReference type="ChEBI" id="CHEBI:29950"/>
        <dbReference type="ChEBI" id="CHEBI:50058"/>
        <dbReference type="ChEBI" id="CHEBI:57844"/>
        <dbReference type="ChEBI" id="CHEBI:58772"/>
        <dbReference type="EC" id="1.8.4.11"/>
    </reaction>
</comment>
<keyword evidence="1 4" id="KW-0560">Oxidoreductase</keyword>
<dbReference type="GO" id="GO:0034599">
    <property type="term" value="P:cellular response to oxidative stress"/>
    <property type="evidence" value="ECO:0007669"/>
    <property type="project" value="TreeGrafter"/>
</dbReference>
<dbReference type="InterPro" id="IPR036509">
    <property type="entry name" value="Met_Sox_Rdtase_MsrA_sf"/>
</dbReference>
<evidence type="ECO:0000259" key="5">
    <source>
        <dbReference type="Pfam" id="PF01625"/>
    </source>
</evidence>
<dbReference type="PANTHER" id="PTHR42799">
    <property type="entry name" value="MITOCHONDRIAL PEPTIDE METHIONINE SULFOXIDE REDUCTASE"/>
    <property type="match status" value="1"/>
</dbReference>
<gene>
    <name evidence="4 6" type="primary">msrA</name>
    <name evidence="6" type="ORF">EEI45_01095</name>
</gene>
<dbReference type="InterPro" id="IPR002569">
    <property type="entry name" value="Met_Sox_Rdtase_MsrA_dom"/>
</dbReference>
<comment type="function">
    <text evidence="4">Has an important function as a repair enzyme for proteins that have been inactivated by oxidation. Catalyzes the reversible oxidation-reduction of methionine sulfoxide in proteins to methionine.</text>
</comment>
<feature type="domain" description="Peptide methionine sulphoxide reductase MsrA" evidence="5">
    <location>
        <begin position="12"/>
        <end position="161"/>
    </location>
</feature>
<feature type="active site" evidence="4">
    <location>
        <position position="18"/>
    </location>
</feature>
<name>A0A3Q8S6K3_9FIRM</name>
<dbReference type="Gene3D" id="3.30.1060.10">
    <property type="entry name" value="Peptide methionine sulphoxide reductase MsrA"/>
    <property type="match status" value="1"/>
</dbReference>
<dbReference type="KEGG" id="eri:EEI45_01095"/>
<proteinExistence type="inferred from homology"/>
<reference evidence="6 7" key="1">
    <citation type="journal article" date="2020" name="Int. J. Syst. Evol. Microbiol.">
        <title>Description of Erysipelothrix piscisicarius sp. nov., an emergent fish pathogen, and assessment of virulence using a tiger barb (Puntigrus tetrazona) infection model.</title>
        <authorList>
            <person name="Pomaranski E.K."/>
            <person name="Griffin M.J."/>
            <person name="Camus A.C."/>
            <person name="Armwood A.R."/>
            <person name="Shelley J."/>
            <person name="Waldbieser G.C."/>
            <person name="LaFrentz B.R."/>
            <person name="Garcia J.C."/>
            <person name="Yanong R."/>
            <person name="Soto E."/>
        </authorList>
    </citation>
    <scope>NUCLEOTIDE SEQUENCE [LARGE SCALE GENOMIC DNA]</scope>
    <source>
        <strain evidence="6 7">15TAL0474</strain>
    </source>
</reference>
<dbReference type="NCBIfam" id="TIGR00401">
    <property type="entry name" value="msrA"/>
    <property type="match status" value="1"/>
</dbReference>
<dbReference type="PANTHER" id="PTHR42799:SF2">
    <property type="entry name" value="MITOCHONDRIAL PEPTIDE METHIONINE SULFOXIDE REDUCTASE"/>
    <property type="match status" value="1"/>
</dbReference>
<dbReference type="GO" id="GO:0005737">
    <property type="term" value="C:cytoplasm"/>
    <property type="evidence" value="ECO:0007669"/>
    <property type="project" value="TreeGrafter"/>
</dbReference>
<evidence type="ECO:0000256" key="2">
    <source>
        <dbReference type="ARBA" id="ARBA00047806"/>
    </source>
</evidence>
<dbReference type="RefSeq" id="WP_125163799.1">
    <property type="nucleotide sequence ID" value="NZ_CP034234.1"/>
</dbReference>
<evidence type="ECO:0000256" key="1">
    <source>
        <dbReference type="ARBA" id="ARBA00023002"/>
    </source>
</evidence>
<comment type="similarity">
    <text evidence="4">Belongs to the MsrA Met sulfoxide reductase family.</text>
</comment>